<reference evidence="2 3" key="3">
    <citation type="journal article" date="2018" name="New Phytol.">
        <title>High intraspecific genome diversity in the model arbuscular mycorrhizal symbiont Rhizophagus irregularis.</title>
        <authorList>
            <person name="Chen E.C.H."/>
            <person name="Morin E."/>
            <person name="Beaudet D."/>
            <person name="Noel J."/>
            <person name="Yildirir G."/>
            <person name="Ndikumana S."/>
            <person name="Charron P."/>
            <person name="St-Onge C."/>
            <person name="Giorgi J."/>
            <person name="Kruger M."/>
            <person name="Marton T."/>
            <person name="Ropars J."/>
            <person name="Grigoriev I.V."/>
            <person name="Hainaut M."/>
            <person name="Henrissat B."/>
            <person name="Roux C."/>
            <person name="Martin F."/>
            <person name="Corradi N."/>
        </authorList>
    </citation>
    <scope>NUCLEOTIDE SEQUENCE [LARGE SCALE GENOMIC DNA]</scope>
    <source>
        <strain evidence="3">DAOM 181602 / DAOM 197198 / MUCL 43194</strain>
        <strain evidence="2">DAOM 197198</strain>
    </source>
</reference>
<evidence type="ECO:0000313" key="2">
    <source>
        <dbReference type="EMBL" id="POG65541.1"/>
    </source>
</evidence>
<dbReference type="HOGENOM" id="CLU_2238012_0_0_1"/>
<gene>
    <name evidence="2" type="ORF">GLOIN_2v1665426</name>
    <name evidence="1" type="ORF">GLOINDRAFT_347751</name>
</gene>
<evidence type="ECO:0000313" key="3">
    <source>
        <dbReference type="Proteomes" id="UP000018888"/>
    </source>
</evidence>
<reference evidence="1" key="2">
    <citation type="submission" date="2013-07" db="EMBL/GenBank/DDBJ databases">
        <title>The genome of an arbuscular mycorrhizal fungus provides insights into the evolution of the oldest plant symbiosis.</title>
        <authorList>
            <consortium name="DOE Joint Genome Institute"/>
            <person name="Tisserant E."/>
            <person name="Malbreil M."/>
            <person name="Kuo A."/>
            <person name="Kohler A."/>
            <person name="Symeonidi A."/>
            <person name="Balestrini R."/>
            <person name="Charron P."/>
            <person name="Duensing N."/>
            <person name="Frei-dit-Frey N."/>
            <person name="Gianinazzi-Pearson V."/>
            <person name="Gilbert B."/>
            <person name="Handa Y."/>
            <person name="Hijri M."/>
            <person name="Kaul R."/>
            <person name="Kawaguchi M."/>
            <person name="Krajinski F."/>
            <person name="Lammers P."/>
            <person name="Lapierre D."/>
            <person name="Masclaux F.G."/>
            <person name="Murat C."/>
            <person name="Morin E."/>
            <person name="Ndikumana S."/>
            <person name="Pagni M."/>
            <person name="Petitpierre D."/>
            <person name="Requena N."/>
            <person name="Rosikiewicz P."/>
            <person name="Riley R."/>
            <person name="Saito K."/>
            <person name="San Clemente H."/>
            <person name="Shapiro H."/>
            <person name="van Tuinen D."/>
            <person name="Becard G."/>
            <person name="Bonfante P."/>
            <person name="Paszkowski U."/>
            <person name="Shachar-Hill Y."/>
            <person name="Young J.P."/>
            <person name="Sanders I.R."/>
            <person name="Henrissat B."/>
            <person name="Rensing S.A."/>
            <person name="Grigoriev I.V."/>
            <person name="Corradi N."/>
            <person name="Roux C."/>
            <person name="Martin F."/>
        </authorList>
    </citation>
    <scope>NUCLEOTIDE SEQUENCE</scope>
    <source>
        <strain evidence="1">DAOM 197198</strain>
    </source>
</reference>
<accession>U9TTT6</accession>
<dbReference type="Proteomes" id="UP000018888">
    <property type="component" value="Unassembled WGS sequence"/>
</dbReference>
<sequence length="105" mass="11550">MFASLEIVPVVLCLRSLTFSELATSFLLLLVSDCSSLNQELSLTSVVIVFEGFNKFKMLLLFCTVSDEGEVFEDLFSELGNSVICDCLSVAMLIVLFSTIVKKPP</sequence>
<dbReference type="AlphaFoldDB" id="U9TTT6"/>
<reference evidence="2 3" key="1">
    <citation type="journal article" date="2013" name="Proc. Natl. Acad. Sci. U.S.A.">
        <title>Genome of an arbuscular mycorrhizal fungus provides insight into the oldest plant symbiosis.</title>
        <authorList>
            <person name="Tisserant E."/>
            <person name="Malbreil M."/>
            <person name="Kuo A."/>
            <person name="Kohler A."/>
            <person name="Symeonidi A."/>
            <person name="Balestrini R."/>
            <person name="Charron P."/>
            <person name="Duensing N."/>
            <person name="Frei Dit Frey N."/>
            <person name="Gianinazzi-Pearson V."/>
            <person name="Gilbert L.B."/>
            <person name="Handa Y."/>
            <person name="Herr J.R."/>
            <person name="Hijri M."/>
            <person name="Koul R."/>
            <person name="Kawaguchi M."/>
            <person name="Krajinski F."/>
            <person name="Lammers P.J."/>
            <person name="Masclaux F.G."/>
            <person name="Murat C."/>
            <person name="Morin E."/>
            <person name="Ndikumana S."/>
            <person name="Pagni M."/>
            <person name="Petitpierre D."/>
            <person name="Requena N."/>
            <person name="Rosikiewicz P."/>
            <person name="Riley R."/>
            <person name="Saito K."/>
            <person name="San Clemente H."/>
            <person name="Shapiro H."/>
            <person name="van Tuinen D."/>
            <person name="Becard G."/>
            <person name="Bonfante P."/>
            <person name="Paszkowski U."/>
            <person name="Shachar-Hill Y.Y."/>
            <person name="Tuskan G.A."/>
            <person name="Young P.W."/>
            <person name="Sanders I.R."/>
            <person name="Henrissat B."/>
            <person name="Rensing S.A."/>
            <person name="Grigoriev I.V."/>
            <person name="Corradi N."/>
            <person name="Roux C."/>
            <person name="Martin F."/>
        </authorList>
    </citation>
    <scope>NUCLEOTIDE SEQUENCE [LARGE SCALE GENOMIC DNA]</scope>
    <source>
        <strain evidence="3">DAOM 181602 / DAOM 197198 / MUCL 43194</strain>
        <strain evidence="2">DAOM 197198</strain>
    </source>
</reference>
<dbReference type="EMBL" id="KI285932">
    <property type="protein sequence ID" value="ESA11495.1"/>
    <property type="molecule type" value="Genomic_DNA"/>
</dbReference>
<organism evidence="1">
    <name type="scientific">Rhizophagus irregularis (strain DAOM 181602 / DAOM 197198 / MUCL 43194)</name>
    <name type="common">Arbuscular mycorrhizal fungus</name>
    <name type="synonym">Glomus intraradices</name>
    <dbReference type="NCBI Taxonomy" id="747089"/>
    <lineage>
        <taxon>Eukaryota</taxon>
        <taxon>Fungi</taxon>
        <taxon>Fungi incertae sedis</taxon>
        <taxon>Mucoromycota</taxon>
        <taxon>Glomeromycotina</taxon>
        <taxon>Glomeromycetes</taxon>
        <taxon>Glomerales</taxon>
        <taxon>Glomeraceae</taxon>
        <taxon>Rhizophagus</taxon>
    </lineage>
</organism>
<name>U9TTT6_RHIID</name>
<keyword evidence="3" id="KW-1185">Reference proteome</keyword>
<dbReference type="EMBL" id="AUPC02000211">
    <property type="protein sequence ID" value="POG65541.1"/>
    <property type="molecule type" value="Genomic_DNA"/>
</dbReference>
<protein>
    <submittedName>
        <fullName evidence="1">Uncharacterized protein</fullName>
    </submittedName>
</protein>
<evidence type="ECO:0000313" key="1">
    <source>
        <dbReference type="EMBL" id="ESA11495.1"/>
    </source>
</evidence>
<proteinExistence type="predicted"/>